<gene>
    <name evidence="1" type="ORF">SAMN05421812_1362</name>
</gene>
<keyword evidence="2" id="KW-1185">Reference proteome</keyword>
<sequence length="286" mass="31263">MGSLTTYGVSEGALNAVRALYGRSCYQHAALRAARCLSQFDPTTVGPDPVLMELALLYAASAVHAAPAKRTSYELQLVNTWTWGRPACSRWAPTLRRVDLEAALHWARYAQNSAWLVDPPGAPRRAAALQAVAALAHQLGFHHEAIVFAARLLTIQRETRKVDGLVHAELTLGIYLHASGSCTDGTMTATGAWRRWKNHYGSPRENTAALIVNVHVASLLMACGRATDGQTLMEEVVEPTDLLARHRTAMCRNVLDRLEGARLSHAAVHHNRFAVAVDLAERPRPT</sequence>
<protein>
    <submittedName>
        <fullName evidence="1">Uncharacterized protein</fullName>
    </submittedName>
</protein>
<name>A0A239PHI8_9ACTN</name>
<evidence type="ECO:0000313" key="2">
    <source>
        <dbReference type="Proteomes" id="UP000198362"/>
    </source>
</evidence>
<accession>A0A239PHI8</accession>
<organism evidence="1 2">
    <name type="scientific">Asanoa hainanensis</name>
    <dbReference type="NCBI Taxonomy" id="560556"/>
    <lineage>
        <taxon>Bacteria</taxon>
        <taxon>Bacillati</taxon>
        <taxon>Actinomycetota</taxon>
        <taxon>Actinomycetes</taxon>
        <taxon>Micromonosporales</taxon>
        <taxon>Micromonosporaceae</taxon>
        <taxon>Asanoa</taxon>
    </lineage>
</organism>
<dbReference type="Proteomes" id="UP000198362">
    <property type="component" value="Unassembled WGS sequence"/>
</dbReference>
<reference evidence="1 2" key="1">
    <citation type="submission" date="2017-06" db="EMBL/GenBank/DDBJ databases">
        <authorList>
            <person name="Kim H.J."/>
            <person name="Triplett B.A."/>
        </authorList>
    </citation>
    <scope>NUCLEOTIDE SEQUENCE [LARGE SCALE GENOMIC DNA]</scope>
    <source>
        <strain evidence="1 2">CGMCC 4.5593</strain>
    </source>
</reference>
<evidence type="ECO:0000313" key="1">
    <source>
        <dbReference type="EMBL" id="SNT66255.1"/>
    </source>
</evidence>
<proteinExistence type="predicted"/>
<dbReference type="EMBL" id="FZPH01000036">
    <property type="protein sequence ID" value="SNT66255.1"/>
    <property type="molecule type" value="Genomic_DNA"/>
</dbReference>
<dbReference type="AlphaFoldDB" id="A0A239PHI8"/>